<feature type="compositionally biased region" description="Polar residues" evidence="1">
    <location>
        <begin position="260"/>
        <end position="289"/>
    </location>
</feature>
<sequence length="370" mass="40957">MQRETEVQFLAEPGSNTLESNNHINVYKPNDEYISVSLTVGNLTFEANDLCLFVSQVVPKDPLLVANILKQSEAGQIQSLSNSISQSESHSASKSQSSEVLNVLQTGGNDCGNEFCGHDESQNENQIKSNTNCSCKTSTTPTVPSVPIAENQDSQASHKKDAFTQTDSVNPKKFSQLDDLNQQLDLVLQKNSSAMTLDISSANILTRKPEDLDCSNIQTYCNTGLEGRVGSFQSECQAQDNELITPSGRRIRKPARFRSGASSADLEQTFPGTEQMGKSSTSQISSRDNPPTVADVHVVLEKRKRGRPRKPQTEHFPEEEECDKKPHAGRGKKRPNYKREANIECRLCHHMYKDELSLIAHLQKLHPQGS</sequence>
<dbReference type="PROSITE" id="PS00028">
    <property type="entry name" value="ZINC_FINGER_C2H2_1"/>
    <property type="match status" value="1"/>
</dbReference>
<proteinExistence type="predicted"/>
<feature type="compositionally biased region" description="Basic residues" evidence="1">
    <location>
        <begin position="327"/>
        <end position="336"/>
    </location>
</feature>
<accession>A0A7J7IXF4</accession>
<evidence type="ECO:0000256" key="1">
    <source>
        <dbReference type="SAM" id="MobiDB-lite"/>
    </source>
</evidence>
<feature type="compositionally biased region" description="Basic and acidic residues" evidence="1">
    <location>
        <begin position="311"/>
        <end position="326"/>
    </location>
</feature>
<dbReference type="InterPro" id="IPR013087">
    <property type="entry name" value="Znf_C2H2_type"/>
</dbReference>
<organism evidence="3 4">
    <name type="scientific">Bugula neritina</name>
    <name type="common">Brown bryozoan</name>
    <name type="synonym">Sertularia neritina</name>
    <dbReference type="NCBI Taxonomy" id="10212"/>
    <lineage>
        <taxon>Eukaryota</taxon>
        <taxon>Metazoa</taxon>
        <taxon>Spiralia</taxon>
        <taxon>Lophotrochozoa</taxon>
        <taxon>Bryozoa</taxon>
        <taxon>Gymnolaemata</taxon>
        <taxon>Cheilostomatida</taxon>
        <taxon>Flustrina</taxon>
        <taxon>Buguloidea</taxon>
        <taxon>Bugulidae</taxon>
        <taxon>Bugula</taxon>
    </lineage>
</organism>
<evidence type="ECO:0000313" key="3">
    <source>
        <dbReference type="EMBL" id="KAF6018206.1"/>
    </source>
</evidence>
<protein>
    <recommendedName>
        <fullName evidence="2">C2H2-type domain-containing protein</fullName>
    </recommendedName>
</protein>
<reference evidence="3" key="1">
    <citation type="submission" date="2020-06" db="EMBL/GenBank/DDBJ databases">
        <title>Draft genome of Bugula neritina, a colonial animal packing powerful symbionts and potential medicines.</title>
        <authorList>
            <person name="Rayko M."/>
        </authorList>
    </citation>
    <scope>NUCLEOTIDE SEQUENCE [LARGE SCALE GENOMIC DNA]</scope>
    <source>
        <strain evidence="3">Kwan_BN1</strain>
    </source>
</reference>
<name>A0A7J7IXF4_BUGNE</name>
<feature type="domain" description="C2H2-type" evidence="2">
    <location>
        <begin position="345"/>
        <end position="366"/>
    </location>
</feature>
<dbReference type="Proteomes" id="UP000593567">
    <property type="component" value="Unassembled WGS sequence"/>
</dbReference>
<feature type="region of interest" description="Disordered" evidence="1">
    <location>
        <begin position="257"/>
        <end position="339"/>
    </location>
</feature>
<feature type="compositionally biased region" description="Low complexity" evidence="1">
    <location>
        <begin position="128"/>
        <end position="147"/>
    </location>
</feature>
<dbReference type="EMBL" id="VXIV02003328">
    <property type="protein sequence ID" value="KAF6018206.1"/>
    <property type="molecule type" value="Genomic_DNA"/>
</dbReference>
<feature type="region of interest" description="Disordered" evidence="1">
    <location>
        <begin position="128"/>
        <end position="166"/>
    </location>
</feature>
<evidence type="ECO:0000313" key="4">
    <source>
        <dbReference type="Proteomes" id="UP000593567"/>
    </source>
</evidence>
<dbReference type="AlphaFoldDB" id="A0A7J7IXF4"/>
<keyword evidence="4" id="KW-1185">Reference proteome</keyword>
<gene>
    <name evidence="3" type="ORF">EB796_023499</name>
</gene>
<comment type="caution">
    <text evidence="3">The sequence shown here is derived from an EMBL/GenBank/DDBJ whole genome shotgun (WGS) entry which is preliminary data.</text>
</comment>
<evidence type="ECO:0000259" key="2">
    <source>
        <dbReference type="PROSITE" id="PS00028"/>
    </source>
</evidence>